<comment type="caution">
    <text evidence="2">The sequence shown here is derived from an EMBL/GenBank/DDBJ whole genome shotgun (WGS) entry which is preliminary data.</text>
</comment>
<name>A0A501WNF1_9RHOB</name>
<dbReference type="OrthoDB" id="5458732at2"/>
<accession>A0A501WNF1</accession>
<evidence type="ECO:0000313" key="3">
    <source>
        <dbReference type="Proteomes" id="UP000319255"/>
    </source>
</evidence>
<dbReference type="AlphaFoldDB" id="A0A501WNF1"/>
<evidence type="ECO:0000313" key="2">
    <source>
        <dbReference type="EMBL" id="TPE49870.1"/>
    </source>
</evidence>
<proteinExistence type="predicted"/>
<dbReference type="EMBL" id="VFRP01000012">
    <property type="protein sequence ID" value="TPE49870.1"/>
    <property type="molecule type" value="Genomic_DNA"/>
</dbReference>
<gene>
    <name evidence="2" type="ORF">FJM51_12960</name>
</gene>
<dbReference type="InterPro" id="IPR038268">
    <property type="entry name" value="RHH_sf"/>
</dbReference>
<dbReference type="Pfam" id="PF13467">
    <property type="entry name" value="RHH_4"/>
    <property type="match status" value="1"/>
</dbReference>
<keyword evidence="3" id="KW-1185">Reference proteome</keyword>
<feature type="domain" description="Ribbon-helix-helix" evidence="1">
    <location>
        <begin position="16"/>
        <end position="82"/>
    </location>
</feature>
<dbReference type="InterPro" id="IPR027373">
    <property type="entry name" value="RHH_dom"/>
</dbReference>
<organism evidence="2 3">
    <name type="scientific">Amaricoccus solimangrovi</name>
    <dbReference type="NCBI Taxonomy" id="2589815"/>
    <lineage>
        <taxon>Bacteria</taxon>
        <taxon>Pseudomonadati</taxon>
        <taxon>Pseudomonadota</taxon>
        <taxon>Alphaproteobacteria</taxon>
        <taxon>Rhodobacterales</taxon>
        <taxon>Paracoccaceae</taxon>
        <taxon>Amaricoccus</taxon>
    </lineage>
</organism>
<sequence length="89" mass="9554">MRGMVAKAGPGPFRRVSRSLRIGGHATSLQLEAAFWDVLDAMAEREGLTTPKLLAALHAETAEHQGDVANFASALRTICLLYHRGAAPE</sequence>
<dbReference type="Gene3D" id="1.10.3990.20">
    <property type="entry name" value="protein bp1543"/>
    <property type="match status" value="1"/>
</dbReference>
<evidence type="ECO:0000259" key="1">
    <source>
        <dbReference type="Pfam" id="PF13467"/>
    </source>
</evidence>
<protein>
    <submittedName>
        <fullName evidence="2">Ribbon-helix-helix domain-containing protein</fullName>
    </submittedName>
</protein>
<dbReference type="Proteomes" id="UP000319255">
    <property type="component" value="Unassembled WGS sequence"/>
</dbReference>
<reference evidence="2 3" key="1">
    <citation type="submission" date="2019-06" db="EMBL/GenBank/DDBJ databases">
        <title>A novel bacterium of genus Amaricoccus, isolated from marine sediment.</title>
        <authorList>
            <person name="Huang H."/>
            <person name="Mo K."/>
            <person name="Hu Y."/>
        </authorList>
    </citation>
    <scope>NUCLEOTIDE SEQUENCE [LARGE SCALE GENOMIC DNA]</scope>
    <source>
        <strain evidence="2 3">HB172011</strain>
    </source>
</reference>